<dbReference type="Proteomes" id="UP001176521">
    <property type="component" value="Unassembled WGS sequence"/>
</dbReference>
<dbReference type="GO" id="GO:0005737">
    <property type="term" value="C:cytoplasm"/>
    <property type="evidence" value="ECO:0007669"/>
    <property type="project" value="TreeGrafter"/>
</dbReference>
<evidence type="ECO:0000259" key="2">
    <source>
        <dbReference type="Pfam" id="PF24181"/>
    </source>
</evidence>
<dbReference type="PANTHER" id="PTHR18460:SF3">
    <property type="entry name" value="TELO2-INTERACTING PROTEIN 1 HOMOLOG"/>
    <property type="match status" value="1"/>
</dbReference>
<accession>A0AAN6GBK2</accession>
<protein>
    <recommendedName>
        <fullName evidence="2">TTI1 C-terminal TPR domain-containing protein</fullName>
    </recommendedName>
</protein>
<comment type="caution">
    <text evidence="3">The sequence shown here is derived from an EMBL/GenBank/DDBJ whole genome shotgun (WGS) entry which is preliminary data.</text>
</comment>
<dbReference type="InterPro" id="IPR057567">
    <property type="entry name" value="TPR_TTI1_C"/>
</dbReference>
<feature type="region of interest" description="Disordered" evidence="1">
    <location>
        <begin position="1270"/>
        <end position="1289"/>
    </location>
</feature>
<organism evidence="3 4">
    <name type="scientific">Tilletia horrida</name>
    <dbReference type="NCBI Taxonomy" id="155126"/>
    <lineage>
        <taxon>Eukaryota</taxon>
        <taxon>Fungi</taxon>
        <taxon>Dikarya</taxon>
        <taxon>Basidiomycota</taxon>
        <taxon>Ustilaginomycotina</taxon>
        <taxon>Exobasidiomycetes</taxon>
        <taxon>Tilletiales</taxon>
        <taxon>Tilletiaceae</taxon>
        <taxon>Tilletia</taxon>
    </lineage>
</organism>
<reference evidence="3" key="1">
    <citation type="journal article" date="2023" name="PhytoFront">
        <title>Draft Genome Resources of Seven Strains of Tilletia horrida, Causal Agent of Kernel Smut of Rice.</title>
        <authorList>
            <person name="Khanal S."/>
            <person name="Antony Babu S."/>
            <person name="Zhou X.G."/>
        </authorList>
    </citation>
    <scope>NUCLEOTIDE SEQUENCE</scope>
    <source>
        <strain evidence="3">TX3</strain>
    </source>
</reference>
<proteinExistence type="predicted"/>
<feature type="region of interest" description="Disordered" evidence="1">
    <location>
        <begin position="135"/>
        <end position="157"/>
    </location>
</feature>
<dbReference type="InterPro" id="IPR052587">
    <property type="entry name" value="TELO2-interacting_protein_1"/>
</dbReference>
<dbReference type="Pfam" id="PF21547">
    <property type="entry name" value="TTI1"/>
    <property type="match status" value="1"/>
</dbReference>
<dbReference type="InterPro" id="IPR049362">
    <property type="entry name" value="TTI1_rpt"/>
</dbReference>
<evidence type="ECO:0000256" key="1">
    <source>
        <dbReference type="SAM" id="MobiDB-lite"/>
    </source>
</evidence>
<dbReference type="Pfam" id="PF24181">
    <property type="entry name" value="TPR_TTI1_C"/>
    <property type="match status" value="2"/>
</dbReference>
<keyword evidence="4" id="KW-1185">Reference proteome</keyword>
<dbReference type="SUPFAM" id="SSF48371">
    <property type="entry name" value="ARM repeat"/>
    <property type="match status" value="2"/>
</dbReference>
<feature type="region of interest" description="Disordered" evidence="1">
    <location>
        <begin position="1182"/>
        <end position="1204"/>
    </location>
</feature>
<feature type="region of interest" description="Disordered" evidence="1">
    <location>
        <begin position="419"/>
        <end position="448"/>
    </location>
</feature>
<sequence length="1487" mass="159812">MFGRGLGAGRLEVDRLCALVVEAAQHPKSAACCDRLNELLAVLERRRADNLAALGSGLAMVEIERVYAALSWLLRDDGGANLGDPARAALFRCLRLLAEDWYPAWTADAAVSYKRWQTLIGLGVYLLLRGAQKQPAPSDEPAAGSDDKEGKAPAPKPVVLGESSRIAILEFIDAMLYPRTEQRQSSKSSRAAKEEPWEWDGVSELPSLQEALDFFDYDPDRSPKSNADATTLHTIFPTKAHMQWAALSTEVPRVLMQVCVLSLDIASSAEYSELLRATALKAARTTFITWLAEADQDRIRALSVLNSQEGREKAYKKPTLDLAIKAQAVLPGMVSALVKILTGRGTGAAAGNKKQQALPSKAGLAAAALELLKDTTIMGFDDRATAKVRAAHPPRGESVETISTFDELADLASKMSASDSISTTAAQDDPSASTAGEASSKASEPLPPTAKMFLHSAQKIHAAIKQVLSSFQKLQTVHHTTLRAVLDMAGALFLRCGDTLSWAEALSEGQDTVRTSLCSDLIRLILDITSTAQSTSHDLEAKAWDILMAIIAPKAPDRDAKAQQVELDEIGRNALQIIDEISSSALEQLPSFFQSDNEDEIVQLSNRVAVACALFQRITENGSRLTVDSQASLSRPRSSRALSLLALVYGFGSPGSSSWTSNPTFTRWSGALLAGLELSESAEVAEVGASASTIAFKLKKLNQDSQRAVRRALQAISTAVTSSWAAYAPGSSASSKKTASRSSTSQSTEDSFAFVLHFLREGSRLRTTRLTSEAAYARQMCASALFVADELLSSASTRLLQATPRMTSASALKYRSRATRKLGKIVTQLVKAMLEEDLDEAMDPENVLALVADRQKGTAVVALSSASDAGTTIEFHKGLGPQTSPADLQSAAEASSRLLQPGLVNAVSVQASSSKAALSAVVLQEKAMRQVDIANALLLSMLATAAELLGRDFEPQLIGLIYPLVCASTANSSIVRGAGQMALSRIASACGYASSTDVLRACADWIVSSTSQRIVTDLGSELELVTQAQAAAHTVGDGEKQVVPTTGTLGGCALPLGSAQAAPFVLVEFVRLLGAEALVSVEDAVDEVLDALDRYHGYEDICEGLLGVLRALLSASADSITAREHVVNSTSAASGGDDGTHIKTRHWLPKVDAEIEGFERWFKRRREPEQFEFADEDIKVTAQDKAQDKATQSGEDTLNPPPSRSQQIVADILEKSLAFLGHSSAHIRAQVLRLLGYGVSVLAPQRRELELVPVLNRAWPFILARLGSSATTPGPKQQGHNLKDNAGRTRPAMLGKRSEAEPFVWLEAVQLVATLAQHCAEFFGQKIVDDAWPRFRLLFNDVAQLQPLRPAQRIASGQAISEKSARALPPLFVPDEHSLGSRLLAATLSALTITIRGVSIHLDEAQAWAMATDPVVLGALHGRQCPTVRQAAEGVYAALAVRNRDAVWLLLREFVLRKTRAPSVCHLHASRPELELELARWRHIVQS</sequence>
<feature type="compositionally biased region" description="Polar residues" evidence="1">
    <location>
        <begin position="1270"/>
        <end position="1280"/>
    </location>
</feature>
<name>A0AAN6GBK2_9BASI</name>
<evidence type="ECO:0000313" key="4">
    <source>
        <dbReference type="Proteomes" id="UP001176521"/>
    </source>
</evidence>
<dbReference type="PANTHER" id="PTHR18460">
    <property type="entry name" value="TEL2 INTERACTING PROTEIN 1 TTI1 FAMILY MEMBER"/>
    <property type="match status" value="1"/>
</dbReference>
<feature type="domain" description="TTI1 C-terminal TPR" evidence="2">
    <location>
        <begin position="1291"/>
        <end position="1448"/>
    </location>
</feature>
<gene>
    <name evidence="3" type="ORF">OC842_003362</name>
</gene>
<feature type="compositionally biased region" description="Polar residues" evidence="1">
    <location>
        <begin position="419"/>
        <end position="442"/>
    </location>
</feature>
<evidence type="ECO:0000313" key="3">
    <source>
        <dbReference type="EMBL" id="KAK0532223.1"/>
    </source>
</evidence>
<dbReference type="EMBL" id="JAPDMQ010000165">
    <property type="protein sequence ID" value="KAK0532223.1"/>
    <property type="molecule type" value="Genomic_DNA"/>
</dbReference>
<feature type="domain" description="TTI1 C-terminal TPR" evidence="2">
    <location>
        <begin position="1146"/>
        <end position="1269"/>
    </location>
</feature>
<dbReference type="InterPro" id="IPR016024">
    <property type="entry name" value="ARM-type_fold"/>
</dbReference>